<dbReference type="AlphaFoldDB" id="A0A316TRR6"/>
<keyword evidence="4" id="KW-1185">Reference proteome</keyword>
<keyword evidence="2" id="KW-0732">Signal</keyword>
<evidence type="ECO:0008006" key="5">
    <source>
        <dbReference type="Google" id="ProtNLM"/>
    </source>
</evidence>
<keyword evidence="1" id="KW-0812">Transmembrane</keyword>
<keyword evidence="1" id="KW-0472">Membrane</keyword>
<dbReference type="OrthoDB" id="1524127at2"/>
<reference evidence="3 4" key="1">
    <citation type="submission" date="2018-05" db="EMBL/GenBank/DDBJ databases">
        <title>Rhodohalobacter halophilus gen. nov., sp. nov., a moderately halophilic member of the family Balneolaceae.</title>
        <authorList>
            <person name="Liu Z.-W."/>
        </authorList>
    </citation>
    <scope>NUCLEOTIDE SEQUENCE [LARGE SCALE GENOMIC DNA]</scope>
    <source>
        <strain evidence="3 4">8A47</strain>
    </source>
</reference>
<feature type="transmembrane region" description="Helical" evidence="1">
    <location>
        <begin position="272"/>
        <end position="291"/>
    </location>
</feature>
<proteinExistence type="predicted"/>
<feature type="transmembrane region" description="Helical" evidence="1">
    <location>
        <begin position="336"/>
        <end position="353"/>
    </location>
</feature>
<feature type="transmembrane region" description="Helical" evidence="1">
    <location>
        <begin position="359"/>
        <end position="377"/>
    </location>
</feature>
<evidence type="ECO:0000313" key="3">
    <source>
        <dbReference type="EMBL" id="PWN06538.1"/>
    </source>
</evidence>
<gene>
    <name evidence="3" type="ORF">DDZ15_08435</name>
</gene>
<protein>
    <recommendedName>
        <fullName evidence="5">Polymer-forming cytoskeletal protein</fullName>
    </recommendedName>
</protein>
<feature type="transmembrane region" description="Helical" evidence="1">
    <location>
        <begin position="297"/>
        <end position="324"/>
    </location>
</feature>
<evidence type="ECO:0000313" key="4">
    <source>
        <dbReference type="Proteomes" id="UP000245533"/>
    </source>
</evidence>
<evidence type="ECO:0000256" key="1">
    <source>
        <dbReference type="SAM" id="Phobius"/>
    </source>
</evidence>
<keyword evidence="1" id="KW-1133">Transmembrane helix</keyword>
<organism evidence="3 4">
    <name type="scientific">Rhodohalobacter mucosus</name>
    <dbReference type="NCBI Taxonomy" id="2079485"/>
    <lineage>
        <taxon>Bacteria</taxon>
        <taxon>Pseudomonadati</taxon>
        <taxon>Balneolota</taxon>
        <taxon>Balneolia</taxon>
        <taxon>Balneolales</taxon>
        <taxon>Balneolaceae</taxon>
        <taxon>Rhodohalobacter</taxon>
    </lineage>
</organism>
<accession>A0A316TRR6</accession>
<dbReference type="Proteomes" id="UP000245533">
    <property type="component" value="Unassembled WGS sequence"/>
</dbReference>
<comment type="caution">
    <text evidence="3">The sequence shown here is derived from an EMBL/GenBank/DDBJ whole genome shotgun (WGS) entry which is preliminary data.</text>
</comment>
<feature type="signal peptide" evidence="2">
    <location>
        <begin position="1"/>
        <end position="29"/>
    </location>
</feature>
<dbReference type="EMBL" id="QGGB01000006">
    <property type="protein sequence ID" value="PWN06538.1"/>
    <property type="molecule type" value="Genomic_DNA"/>
</dbReference>
<evidence type="ECO:0000256" key="2">
    <source>
        <dbReference type="SAM" id="SignalP"/>
    </source>
</evidence>
<feature type="chain" id="PRO_5016236861" description="Polymer-forming cytoskeletal protein" evidence="2">
    <location>
        <begin position="30"/>
        <end position="388"/>
    </location>
</feature>
<sequence length="388" mass="42712">MAYQSQFVRFRKLLRAALMLLLFSFFLTDALTAQGSRYEAGDVFRLAESDTASQQLIAAGEWIEIAGVAENDLFAAGSSIAITGLIGDDAFLAGESVNLSGIIGDMLLSASETLVMDGSVRGDVFAAGDELRLTENSVINGKLFIAGNEVQITGATVAGRTRIAANRVRLDGVFRDHVVIYSNDVEFGPDYRPLGDTKVVSTEELYRENMGNIPEQLILDVKRPSALPMLLFQTGLYLSMLVTGVVLIFLFKPVTADLHRFATERFWKNTGIGFLLVILTPLLLTLLLFPVITIPLAILICTLFTVSLYLSYLAVAMMLGLQFIQWFSKKTTELTYYWSLALGLVLIAIINNVPFIGPAFSILLLFFGTGSFWAYAVKRYYEPVITDV</sequence>
<feature type="transmembrane region" description="Helical" evidence="1">
    <location>
        <begin position="230"/>
        <end position="251"/>
    </location>
</feature>
<name>A0A316TRR6_9BACT</name>
<dbReference type="RefSeq" id="WP_109646653.1">
    <property type="nucleotide sequence ID" value="NZ_QGGB01000006.1"/>
</dbReference>